<feature type="transmembrane region" description="Helical" evidence="6">
    <location>
        <begin position="275"/>
        <end position="301"/>
    </location>
</feature>
<feature type="transmembrane region" description="Helical" evidence="6">
    <location>
        <begin position="378"/>
        <end position="404"/>
    </location>
</feature>
<feature type="transmembrane region" description="Helical" evidence="6">
    <location>
        <begin position="148"/>
        <end position="170"/>
    </location>
</feature>
<accession>A0A8J9X0B1</accession>
<feature type="transmembrane region" description="Helical" evidence="6">
    <location>
        <begin position="243"/>
        <end position="263"/>
    </location>
</feature>
<evidence type="ECO:0000256" key="4">
    <source>
        <dbReference type="ARBA" id="ARBA00023136"/>
    </source>
</evidence>
<dbReference type="PANTHER" id="PTHR22950">
    <property type="entry name" value="AMINO ACID TRANSPORTER"/>
    <property type="match status" value="1"/>
</dbReference>
<evidence type="ECO:0000256" key="5">
    <source>
        <dbReference type="SAM" id="MobiDB-lite"/>
    </source>
</evidence>
<reference evidence="8" key="1">
    <citation type="submission" date="2022-02" db="EMBL/GenBank/DDBJ databases">
        <authorList>
            <person name="Giguere J D."/>
        </authorList>
    </citation>
    <scope>NUCLEOTIDE SEQUENCE</scope>
    <source>
        <strain evidence="8">CCAP 1055/1</strain>
    </source>
</reference>
<dbReference type="Proteomes" id="UP000836788">
    <property type="component" value="Chromosome 12"/>
</dbReference>
<comment type="subcellular location">
    <subcellularLocation>
        <location evidence="1">Membrane</location>
        <topology evidence="1">Multi-pass membrane protein</topology>
    </subcellularLocation>
</comment>
<feature type="transmembrane region" description="Helical" evidence="6">
    <location>
        <begin position="424"/>
        <end position="446"/>
    </location>
</feature>
<keyword evidence="3 6" id="KW-1133">Transmembrane helix</keyword>
<dbReference type="GO" id="GO:0005774">
    <property type="term" value="C:vacuolar membrane"/>
    <property type="evidence" value="ECO:0007669"/>
    <property type="project" value="TreeGrafter"/>
</dbReference>
<dbReference type="PANTHER" id="PTHR22950:SF349">
    <property type="entry name" value="AMINO ACID TRANSPORTER TRANSMEMBRANE DOMAIN-CONTAINING PROTEIN"/>
    <property type="match status" value="1"/>
</dbReference>
<evidence type="ECO:0000313" key="8">
    <source>
        <dbReference type="EMBL" id="CAG9279604.1"/>
    </source>
</evidence>
<dbReference type="InterPro" id="IPR013057">
    <property type="entry name" value="AA_transpt_TM"/>
</dbReference>
<evidence type="ECO:0000256" key="3">
    <source>
        <dbReference type="ARBA" id="ARBA00022989"/>
    </source>
</evidence>
<protein>
    <recommendedName>
        <fullName evidence="7">Amino acid transporter transmembrane domain-containing protein</fullName>
    </recommendedName>
</protein>
<evidence type="ECO:0000256" key="2">
    <source>
        <dbReference type="ARBA" id="ARBA00022692"/>
    </source>
</evidence>
<feature type="transmembrane region" description="Helical" evidence="6">
    <location>
        <begin position="321"/>
        <end position="344"/>
    </location>
</feature>
<feature type="domain" description="Amino acid transporter transmembrane" evidence="7">
    <location>
        <begin position="30"/>
        <end position="439"/>
    </location>
</feature>
<dbReference type="AlphaFoldDB" id="A0A8J9X0B1"/>
<dbReference type="Pfam" id="PF01490">
    <property type="entry name" value="Aa_trans"/>
    <property type="match status" value="1"/>
</dbReference>
<feature type="transmembrane region" description="Helical" evidence="6">
    <location>
        <begin position="356"/>
        <end position="372"/>
    </location>
</feature>
<evidence type="ECO:0000256" key="1">
    <source>
        <dbReference type="ARBA" id="ARBA00004141"/>
    </source>
</evidence>
<gene>
    <name evidence="8" type="ORF">PTTT1_LOCUS10606</name>
</gene>
<name>A0A8J9X0B1_PHATR</name>
<keyword evidence="2 6" id="KW-0812">Transmembrane</keyword>
<sequence length="452" mass="48847">MEQNSMHSEVSPLLFRQESSTLAEKRHGNATEIETVLNLMKTCMGTGCLGLAFACQQGGIILYSIGLLAIGAWNTYAVQRLCACLDYIPGDSFSFSGSCPDGVVEDTPPIRSRNPRPKAPTPPPSGTSTLSVVAWHAFGPIGLEVLDAMMIILLFGIITAYVAAVITFLSDTPFSLGRWMDATISAILFAIIAMVPDMGHLSNNSAIGLSILAFTFLVIAGYGDMSHDHQAVSHLHGWPQSLAGASQFFGICVYGYGIVPLTYNFRSSMAQPERMVPATMLAVLLVASAYIFVGIGLYILYPDLEGELLHELPHYGFLPVLTRLAMVVVVFMTVPLLVVPCGELLEGKFQTDRRGLVRFCVCGISALLATSLPSFVQVLSLVGCACVGMVGFVLPPLLHSRLLWLYQRRLGQNLCFGGHHCRLLVVDALLLTWGVIATVISTVYTLREVNAV</sequence>
<evidence type="ECO:0000259" key="7">
    <source>
        <dbReference type="Pfam" id="PF01490"/>
    </source>
</evidence>
<keyword evidence="4 6" id="KW-0472">Membrane</keyword>
<feature type="transmembrane region" description="Helical" evidence="6">
    <location>
        <begin position="206"/>
        <end position="223"/>
    </location>
</feature>
<dbReference type="EMBL" id="OU594953">
    <property type="protein sequence ID" value="CAG9279604.1"/>
    <property type="molecule type" value="Genomic_DNA"/>
</dbReference>
<proteinExistence type="predicted"/>
<feature type="region of interest" description="Disordered" evidence="5">
    <location>
        <begin position="106"/>
        <end position="125"/>
    </location>
</feature>
<organism evidence="8">
    <name type="scientific">Phaeodactylum tricornutum</name>
    <name type="common">Diatom</name>
    <dbReference type="NCBI Taxonomy" id="2850"/>
    <lineage>
        <taxon>Eukaryota</taxon>
        <taxon>Sar</taxon>
        <taxon>Stramenopiles</taxon>
        <taxon>Ochrophyta</taxon>
        <taxon>Bacillariophyta</taxon>
        <taxon>Bacillariophyceae</taxon>
        <taxon>Bacillariophycidae</taxon>
        <taxon>Naviculales</taxon>
        <taxon>Phaeodactylaceae</taxon>
        <taxon>Phaeodactylum</taxon>
    </lineage>
</organism>
<evidence type="ECO:0000256" key="6">
    <source>
        <dbReference type="SAM" id="Phobius"/>
    </source>
</evidence>
<dbReference type="GO" id="GO:0015179">
    <property type="term" value="F:L-amino acid transmembrane transporter activity"/>
    <property type="evidence" value="ECO:0007669"/>
    <property type="project" value="TreeGrafter"/>
</dbReference>